<dbReference type="Proteomes" id="UP000823388">
    <property type="component" value="Chromosome 8N"/>
</dbReference>
<keyword evidence="4" id="KW-1185">Reference proteome</keyword>
<evidence type="ECO:0000313" key="4">
    <source>
        <dbReference type="Proteomes" id="UP000823388"/>
    </source>
</evidence>
<keyword evidence="1" id="KW-0812">Transmembrane</keyword>
<protein>
    <recommendedName>
        <fullName evidence="2">DUF4220 domain-containing protein</fullName>
    </recommendedName>
</protein>
<reference evidence="3" key="1">
    <citation type="submission" date="2020-05" db="EMBL/GenBank/DDBJ databases">
        <title>WGS assembly of Panicum virgatum.</title>
        <authorList>
            <person name="Lovell J.T."/>
            <person name="Jenkins J."/>
            <person name="Shu S."/>
            <person name="Juenger T.E."/>
            <person name="Schmutz J."/>
        </authorList>
    </citation>
    <scope>NUCLEOTIDE SEQUENCE</scope>
    <source>
        <strain evidence="3">AP13</strain>
    </source>
</reference>
<dbReference type="InterPro" id="IPR025315">
    <property type="entry name" value="DUF4220"/>
</dbReference>
<dbReference type="Pfam" id="PF13968">
    <property type="entry name" value="DUF4220"/>
    <property type="match status" value="1"/>
</dbReference>
<evidence type="ECO:0000259" key="2">
    <source>
        <dbReference type="Pfam" id="PF13968"/>
    </source>
</evidence>
<dbReference type="Pfam" id="PF04578">
    <property type="entry name" value="DUF594"/>
    <property type="match status" value="1"/>
</dbReference>
<proteinExistence type="predicted"/>
<feature type="transmembrane region" description="Helical" evidence="1">
    <location>
        <begin position="30"/>
        <end position="49"/>
    </location>
</feature>
<sequence length="393" mass="44847">MCKVVDIELSLMYDILYTKAAKIQTCLMSYFIRIASPVTTATMTILFWCSSKDAQRRPDVIITYILLVVTFLLEVRWLLRVTASTWTYVFFNEAQVQGESWLQHQVFCTGRWHRLRRLIISLDPRQLLWWKPRGSYRLWTGTIRKYNLFGEYCSHGLVKDICAAECWIGGSKLGKLGSREIVKELLFEKIMKALGKGYSRDKFPISPTTVYPAVAPPGPASNEILQRRHPLDVALGFVPEFQEMILILHVATDVFLVEMSNQCQHLCEKKKRYKEAIETTSNYMTFLAAARPEMLPGGRSLSRNNLAGTLREVETMNRWQSRNPGSNGEGDHQSSILSEGIIIAELILESWVRLLINVSTRCGRDSHAKQLGRGCELTTIVWILSHHASVFGI</sequence>
<evidence type="ECO:0000256" key="1">
    <source>
        <dbReference type="SAM" id="Phobius"/>
    </source>
</evidence>
<dbReference type="AlphaFoldDB" id="A0A8T0P798"/>
<dbReference type="PANTHER" id="PTHR31325">
    <property type="entry name" value="OS01G0798800 PROTEIN-RELATED"/>
    <property type="match status" value="1"/>
</dbReference>
<dbReference type="InterPro" id="IPR007658">
    <property type="entry name" value="DUF594"/>
</dbReference>
<name>A0A8T0P798_PANVG</name>
<feature type="domain" description="DUF4220" evidence="2">
    <location>
        <begin position="1"/>
        <end position="149"/>
    </location>
</feature>
<dbReference type="EMBL" id="CM029052">
    <property type="protein sequence ID" value="KAG2557643.1"/>
    <property type="molecule type" value="Genomic_DNA"/>
</dbReference>
<feature type="transmembrane region" description="Helical" evidence="1">
    <location>
        <begin position="61"/>
        <end position="79"/>
    </location>
</feature>
<organism evidence="3 4">
    <name type="scientific">Panicum virgatum</name>
    <name type="common">Blackwell switchgrass</name>
    <dbReference type="NCBI Taxonomy" id="38727"/>
    <lineage>
        <taxon>Eukaryota</taxon>
        <taxon>Viridiplantae</taxon>
        <taxon>Streptophyta</taxon>
        <taxon>Embryophyta</taxon>
        <taxon>Tracheophyta</taxon>
        <taxon>Spermatophyta</taxon>
        <taxon>Magnoliopsida</taxon>
        <taxon>Liliopsida</taxon>
        <taxon>Poales</taxon>
        <taxon>Poaceae</taxon>
        <taxon>PACMAD clade</taxon>
        <taxon>Panicoideae</taxon>
        <taxon>Panicodae</taxon>
        <taxon>Paniceae</taxon>
        <taxon>Panicinae</taxon>
        <taxon>Panicum</taxon>
        <taxon>Panicum sect. Hiantes</taxon>
    </lineage>
</organism>
<keyword evidence="1" id="KW-0472">Membrane</keyword>
<gene>
    <name evidence="3" type="ORF">PVAP13_8NG213621</name>
</gene>
<keyword evidence="1" id="KW-1133">Transmembrane helix</keyword>
<comment type="caution">
    <text evidence="3">The sequence shown here is derived from an EMBL/GenBank/DDBJ whole genome shotgun (WGS) entry which is preliminary data.</text>
</comment>
<evidence type="ECO:0000313" key="3">
    <source>
        <dbReference type="EMBL" id="KAG2557643.1"/>
    </source>
</evidence>
<accession>A0A8T0P798</accession>